<comment type="catalytic activity">
    <reaction evidence="10 15">
        <text>2'-deoxycytidine + H2O + H(+) = 2'-deoxyuridine + NH4(+)</text>
        <dbReference type="Rhea" id="RHEA:13433"/>
        <dbReference type="ChEBI" id="CHEBI:15377"/>
        <dbReference type="ChEBI" id="CHEBI:15378"/>
        <dbReference type="ChEBI" id="CHEBI:15698"/>
        <dbReference type="ChEBI" id="CHEBI:16450"/>
        <dbReference type="ChEBI" id="CHEBI:28938"/>
        <dbReference type="EC" id="3.5.4.5"/>
    </reaction>
</comment>
<accession>A0A367G413</accession>
<feature type="active site" description="Proton donor" evidence="12">
    <location>
        <position position="58"/>
    </location>
</feature>
<dbReference type="NCBIfam" id="TIGR01354">
    <property type="entry name" value="cyt_deam_tetra"/>
    <property type="match status" value="1"/>
</dbReference>
<dbReference type="Proteomes" id="UP000253208">
    <property type="component" value="Unassembled WGS sequence"/>
</dbReference>
<dbReference type="CDD" id="cd01283">
    <property type="entry name" value="cytidine_deaminase"/>
    <property type="match status" value="1"/>
</dbReference>
<evidence type="ECO:0000256" key="13">
    <source>
        <dbReference type="PIRSR" id="PIRSR606262-2"/>
    </source>
</evidence>
<dbReference type="EMBL" id="PSQG01000004">
    <property type="protein sequence ID" value="RCH45390.1"/>
    <property type="molecule type" value="Genomic_DNA"/>
</dbReference>
<dbReference type="GO" id="GO:0004126">
    <property type="term" value="F:cytidine deaminase activity"/>
    <property type="evidence" value="ECO:0007669"/>
    <property type="project" value="UniProtKB-UniRule"/>
</dbReference>
<organism evidence="17 18">
    <name type="scientific">Blautia obeum</name>
    <dbReference type="NCBI Taxonomy" id="40520"/>
    <lineage>
        <taxon>Bacteria</taxon>
        <taxon>Bacillati</taxon>
        <taxon>Bacillota</taxon>
        <taxon>Clostridia</taxon>
        <taxon>Lachnospirales</taxon>
        <taxon>Lachnospiraceae</taxon>
        <taxon>Blautia</taxon>
    </lineage>
</organism>
<reference evidence="17 18" key="1">
    <citation type="submission" date="2018-02" db="EMBL/GenBank/DDBJ databases">
        <title>Complete genome sequencing of Faecalibacterium prausnitzii strains isolated from the human gut.</title>
        <authorList>
            <person name="Fitzgerald B.C."/>
            <person name="Shkoporov A.N."/>
            <person name="Ross P.R."/>
            <person name="Hill C."/>
        </authorList>
    </citation>
    <scope>NUCLEOTIDE SEQUENCE [LARGE SCALE GENOMIC DNA]</scope>
    <source>
        <strain evidence="17 18">APC942/31-1</strain>
    </source>
</reference>
<dbReference type="GO" id="GO:0055086">
    <property type="term" value="P:nucleobase-containing small molecule metabolic process"/>
    <property type="evidence" value="ECO:0007669"/>
    <property type="project" value="UniProtKB-ARBA"/>
</dbReference>
<comment type="catalytic activity">
    <reaction evidence="11 15">
        <text>cytidine + H2O + H(+) = uridine + NH4(+)</text>
        <dbReference type="Rhea" id="RHEA:16069"/>
        <dbReference type="ChEBI" id="CHEBI:15377"/>
        <dbReference type="ChEBI" id="CHEBI:15378"/>
        <dbReference type="ChEBI" id="CHEBI:16704"/>
        <dbReference type="ChEBI" id="CHEBI:17562"/>
        <dbReference type="ChEBI" id="CHEBI:28938"/>
        <dbReference type="EC" id="3.5.4.5"/>
    </reaction>
</comment>
<dbReference type="SUPFAM" id="SSF53927">
    <property type="entry name" value="Cytidine deaminase-like"/>
    <property type="match status" value="1"/>
</dbReference>
<sequence length="142" mass="16018">MEEKQIKEMIDLAIRQMDYSYAPYSHFHVGAVLLVKNGTYYTGCNIENAAYTPTNCAERTAFFKAVSEGMRDFQAICIVGGKDGVPTEYAAPCGVCRQVMMEFCDPETFQIILAVSREKYDIFTLKELLPFGFGPDNLKKLK</sequence>
<proteinExistence type="inferred from homology"/>
<evidence type="ECO:0000256" key="6">
    <source>
        <dbReference type="ARBA" id="ARBA00022723"/>
    </source>
</evidence>
<dbReference type="RefSeq" id="WP_092071379.1">
    <property type="nucleotide sequence ID" value="NZ_PSQG01000004.1"/>
</dbReference>
<feature type="binding site" evidence="14">
    <location>
        <position position="93"/>
    </location>
    <ligand>
        <name>Zn(2+)</name>
        <dbReference type="ChEBI" id="CHEBI:29105"/>
        <note>catalytic</note>
    </ligand>
</feature>
<dbReference type="PANTHER" id="PTHR11644">
    <property type="entry name" value="CYTIDINE DEAMINASE"/>
    <property type="match status" value="1"/>
</dbReference>
<keyword evidence="7 15" id="KW-0378">Hydrolase</keyword>
<evidence type="ECO:0000256" key="7">
    <source>
        <dbReference type="ARBA" id="ARBA00022801"/>
    </source>
</evidence>
<comment type="caution">
    <text evidence="17">The sequence shown here is derived from an EMBL/GenBank/DDBJ whole genome shotgun (WGS) entry which is preliminary data.</text>
</comment>
<evidence type="ECO:0000256" key="14">
    <source>
        <dbReference type="PIRSR" id="PIRSR606262-3"/>
    </source>
</evidence>
<evidence type="ECO:0000256" key="3">
    <source>
        <dbReference type="ARBA" id="ARBA00006576"/>
    </source>
</evidence>
<gene>
    <name evidence="17" type="ORF">C4886_03360</name>
</gene>
<dbReference type="PANTHER" id="PTHR11644:SF2">
    <property type="entry name" value="CYTIDINE DEAMINASE"/>
    <property type="match status" value="1"/>
</dbReference>
<dbReference type="AlphaFoldDB" id="A0A367G413"/>
<dbReference type="FunFam" id="3.40.140.10:FF:000008">
    <property type="entry name" value="Cytidine deaminase"/>
    <property type="match status" value="1"/>
</dbReference>
<evidence type="ECO:0000313" key="18">
    <source>
        <dbReference type="Proteomes" id="UP000253208"/>
    </source>
</evidence>
<evidence type="ECO:0000256" key="4">
    <source>
        <dbReference type="ARBA" id="ARBA00012783"/>
    </source>
</evidence>
<feature type="binding site" evidence="14">
    <location>
        <position position="56"/>
    </location>
    <ligand>
        <name>Zn(2+)</name>
        <dbReference type="ChEBI" id="CHEBI:29105"/>
        <note>catalytic</note>
    </ligand>
</feature>
<dbReference type="Pfam" id="PF00383">
    <property type="entry name" value="dCMP_cyt_deam_1"/>
    <property type="match status" value="1"/>
</dbReference>
<dbReference type="PROSITE" id="PS51747">
    <property type="entry name" value="CYT_DCMP_DEAMINASES_2"/>
    <property type="match status" value="1"/>
</dbReference>
<evidence type="ECO:0000256" key="12">
    <source>
        <dbReference type="PIRSR" id="PIRSR606262-1"/>
    </source>
</evidence>
<comment type="function">
    <text evidence="2 15">This enzyme scavenges exogenous and endogenous cytidine and 2'-deoxycytidine for UMP synthesis.</text>
</comment>
<dbReference type="EC" id="3.5.4.5" evidence="4 15"/>
<evidence type="ECO:0000256" key="9">
    <source>
        <dbReference type="ARBA" id="ARBA00032005"/>
    </source>
</evidence>
<dbReference type="GO" id="GO:0005829">
    <property type="term" value="C:cytosol"/>
    <property type="evidence" value="ECO:0007669"/>
    <property type="project" value="TreeGrafter"/>
</dbReference>
<feature type="domain" description="CMP/dCMP-type deaminase" evidence="16">
    <location>
        <begin position="4"/>
        <end position="136"/>
    </location>
</feature>
<evidence type="ECO:0000313" key="17">
    <source>
        <dbReference type="EMBL" id="RCH45390.1"/>
    </source>
</evidence>
<dbReference type="InterPro" id="IPR050202">
    <property type="entry name" value="Cyt/Deoxycyt_deaminase"/>
</dbReference>
<evidence type="ECO:0000256" key="2">
    <source>
        <dbReference type="ARBA" id="ARBA00003949"/>
    </source>
</evidence>
<evidence type="ECO:0000256" key="8">
    <source>
        <dbReference type="ARBA" id="ARBA00022833"/>
    </source>
</evidence>
<evidence type="ECO:0000259" key="16">
    <source>
        <dbReference type="PROSITE" id="PS51747"/>
    </source>
</evidence>
<comment type="cofactor">
    <cofactor evidence="1 14 15">
        <name>Zn(2+)</name>
        <dbReference type="ChEBI" id="CHEBI:29105"/>
    </cofactor>
</comment>
<feature type="binding site" evidence="13">
    <location>
        <begin position="45"/>
        <end position="51"/>
    </location>
    <ligand>
        <name>substrate</name>
    </ligand>
</feature>
<evidence type="ECO:0000256" key="10">
    <source>
        <dbReference type="ARBA" id="ARBA00049252"/>
    </source>
</evidence>
<evidence type="ECO:0000256" key="11">
    <source>
        <dbReference type="ARBA" id="ARBA00049558"/>
    </source>
</evidence>
<evidence type="ECO:0000256" key="5">
    <source>
        <dbReference type="ARBA" id="ARBA00018266"/>
    </source>
</evidence>
<name>A0A367G413_9FIRM</name>
<feature type="binding site" evidence="14">
    <location>
        <position position="96"/>
    </location>
    <ligand>
        <name>Zn(2+)</name>
        <dbReference type="ChEBI" id="CHEBI:29105"/>
        <note>catalytic</note>
    </ligand>
</feature>
<dbReference type="InterPro" id="IPR006262">
    <property type="entry name" value="Cyt_deam_tetra"/>
</dbReference>
<comment type="similarity">
    <text evidence="3 15">Belongs to the cytidine and deoxycytidylate deaminase family.</text>
</comment>
<keyword evidence="6 14" id="KW-0479">Metal-binding</keyword>
<dbReference type="GO" id="GO:0008270">
    <property type="term" value="F:zinc ion binding"/>
    <property type="evidence" value="ECO:0007669"/>
    <property type="project" value="UniProtKB-UniRule"/>
</dbReference>
<dbReference type="NCBIfam" id="NF004064">
    <property type="entry name" value="PRK05578.1"/>
    <property type="match status" value="1"/>
</dbReference>
<keyword evidence="8 14" id="KW-0862">Zinc</keyword>
<protein>
    <recommendedName>
        <fullName evidence="5 15">Cytidine deaminase</fullName>
        <ecNumber evidence="4 15">3.5.4.5</ecNumber>
    </recommendedName>
    <alternativeName>
        <fullName evidence="9 15">Cytidine aminohydrolase</fullName>
    </alternativeName>
</protein>
<evidence type="ECO:0000256" key="15">
    <source>
        <dbReference type="RuleBase" id="RU364006"/>
    </source>
</evidence>
<dbReference type="GO" id="GO:0072527">
    <property type="term" value="P:pyrimidine-containing compound metabolic process"/>
    <property type="evidence" value="ECO:0007669"/>
    <property type="project" value="UniProtKB-ARBA"/>
</dbReference>
<dbReference type="InterPro" id="IPR016193">
    <property type="entry name" value="Cytidine_deaminase-like"/>
</dbReference>
<evidence type="ECO:0000256" key="1">
    <source>
        <dbReference type="ARBA" id="ARBA00001947"/>
    </source>
</evidence>
<dbReference type="Gene3D" id="3.40.140.10">
    <property type="entry name" value="Cytidine Deaminase, domain 2"/>
    <property type="match status" value="1"/>
</dbReference>
<dbReference type="InterPro" id="IPR002125">
    <property type="entry name" value="CMP_dCMP_dom"/>
</dbReference>